<dbReference type="InterPro" id="IPR000089">
    <property type="entry name" value="Biotin_lipoyl"/>
</dbReference>
<feature type="domain" description="Peripheral subunit-binding (PSBD)" evidence="9">
    <location>
        <begin position="184"/>
        <end position="221"/>
    </location>
</feature>
<dbReference type="SUPFAM" id="SSF51230">
    <property type="entry name" value="Single hybrid motif"/>
    <property type="match status" value="1"/>
</dbReference>
<dbReference type="Pfam" id="PF02817">
    <property type="entry name" value="E3_binding"/>
    <property type="match status" value="1"/>
</dbReference>
<dbReference type="PANTHER" id="PTHR43178">
    <property type="entry name" value="DIHYDROLIPOAMIDE ACETYLTRANSFERASE COMPONENT OF PYRUVATE DEHYDROGENASE COMPLEX"/>
    <property type="match status" value="1"/>
</dbReference>
<dbReference type="InterPro" id="IPR050743">
    <property type="entry name" value="2-oxoacid_DH_E2_comp"/>
</dbReference>
<feature type="domain" description="Lipoyl-binding" evidence="8">
    <location>
        <begin position="47"/>
        <end position="122"/>
    </location>
</feature>
<dbReference type="Gene3D" id="3.30.559.10">
    <property type="entry name" value="Chloramphenicol acetyltransferase-like domain"/>
    <property type="match status" value="1"/>
</dbReference>
<keyword evidence="4 7" id="KW-0450">Lipoyl</keyword>
<evidence type="ECO:0000313" key="10">
    <source>
        <dbReference type="EMBL" id="KAL2851937.1"/>
    </source>
</evidence>
<keyword evidence="3 7" id="KW-0808">Transferase</keyword>
<dbReference type="Proteomes" id="UP001610446">
    <property type="component" value="Unassembled WGS sequence"/>
</dbReference>
<name>A0ABR4KKZ5_9EURO</name>
<dbReference type="PROSITE" id="PS50968">
    <property type="entry name" value="BIOTINYL_LIPOYL"/>
    <property type="match status" value="1"/>
</dbReference>
<comment type="cofactor">
    <cofactor evidence="1 7">
        <name>(R)-lipoate</name>
        <dbReference type="ChEBI" id="CHEBI:83088"/>
    </cofactor>
</comment>
<evidence type="ECO:0000256" key="6">
    <source>
        <dbReference type="ARBA" id="ARBA00023315"/>
    </source>
</evidence>
<evidence type="ECO:0000256" key="3">
    <source>
        <dbReference type="ARBA" id="ARBA00022679"/>
    </source>
</evidence>
<dbReference type="PANTHER" id="PTHR43178:SF5">
    <property type="entry name" value="LIPOAMIDE ACYLTRANSFERASE COMPONENT OF BRANCHED-CHAIN ALPHA-KETO ACID DEHYDROGENASE COMPLEX, MITOCHONDRIAL"/>
    <property type="match status" value="1"/>
</dbReference>
<dbReference type="PROSITE" id="PS51826">
    <property type="entry name" value="PSBD"/>
    <property type="match status" value="1"/>
</dbReference>
<evidence type="ECO:0000256" key="7">
    <source>
        <dbReference type="RuleBase" id="RU003423"/>
    </source>
</evidence>
<dbReference type="EC" id="2.3.1.-" evidence="7"/>
<evidence type="ECO:0000259" key="8">
    <source>
        <dbReference type="PROSITE" id="PS50968"/>
    </source>
</evidence>
<dbReference type="PROSITE" id="PS00189">
    <property type="entry name" value="LIPOYL"/>
    <property type="match status" value="1"/>
</dbReference>
<dbReference type="Pfam" id="PF00198">
    <property type="entry name" value="2-oxoacid_dh"/>
    <property type="match status" value="1"/>
</dbReference>
<comment type="caution">
    <text evidence="10">The sequence shown here is derived from an EMBL/GenBank/DDBJ whole genome shotgun (WGS) entry which is preliminary data.</text>
</comment>
<comment type="similarity">
    <text evidence="2 7">Belongs to the 2-oxoacid dehydrogenase family.</text>
</comment>
<dbReference type="InterPro" id="IPR001078">
    <property type="entry name" value="2-oxoacid_DH_actylTfrase"/>
</dbReference>
<gene>
    <name evidence="10" type="ORF">BJY01DRAFT_244870</name>
</gene>
<dbReference type="Gene3D" id="4.10.320.10">
    <property type="entry name" value="E3-binding domain"/>
    <property type="match status" value="1"/>
</dbReference>
<proteinExistence type="inferred from homology"/>
<evidence type="ECO:0000256" key="4">
    <source>
        <dbReference type="ARBA" id="ARBA00022823"/>
    </source>
</evidence>
<dbReference type="EMBL" id="JBFXLU010000028">
    <property type="protein sequence ID" value="KAL2851937.1"/>
    <property type="molecule type" value="Genomic_DNA"/>
</dbReference>
<evidence type="ECO:0000313" key="11">
    <source>
        <dbReference type="Proteomes" id="UP001610446"/>
    </source>
</evidence>
<dbReference type="InterPro" id="IPR023213">
    <property type="entry name" value="CAT-like_dom_sf"/>
</dbReference>
<protein>
    <recommendedName>
        <fullName evidence="7">Dihydrolipoamide acetyltransferase component of pyruvate dehydrogenase complex</fullName>
        <ecNumber evidence="7">2.3.1.-</ecNumber>
    </recommendedName>
</protein>
<evidence type="ECO:0000256" key="1">
    <source>
        <dbReference type="ARBA" id="ARBA00001938"/>
    </source>
</evidence>
<dbReference type="Gene3D" id="2.40.50.100">
    <property type="match status" value="1"/>
</dbReference>
<evidence type="ECO:0000256" key="5">
    <source>
        <dbReference type="ARBA" id="ARBA00022946"/>
    </source>
</evidence>
<dbReference type="CDD" id="cd06849">
    <property type="entry name" value="lipoyl_domain"/>
    <property type="match status" value="1"/>
</dbReference>
<accession>A0ABR4KKZ5</accession>
<dbReference type="InterPro" id="IPR036625">
    <property type="entry name" value="E3-bd_dom_sf"/>
</dbReference>
<organism evidence="10 11">
    <name type="scientific">Aspergillus pseudoustus</name>
    <dbReference type="NCBI Taxonomy" id="1810923"/>
    <lineage>
        <taxon>Eukaryota</taxon>
        <taxon>Fungi</taxon>
        <taxon>Dikarya</taxon>
        <taxon>Ascomycota</taxon>
        <taxon>Pezizomycotina</taxon>
        <taxon>Eurotiomycetes</taxon>
        <taxon>Eurotiomycetidae</taxon>
        <taxon>Eurotiales</taxon>
        <taxon>Aspergillaceae</taxon>
        <taxon>Aspergillus</taxon>
        <taxon>Aspergillus subgen. Nidulantes</taxon>
    </lineage>
</organism>
<evidence type="ECO:0000259" key="9">
    <source>
        <dbReference type="PROSITE" id="PS51826"/>
    </source>
</evidence>
<sequence length="487" mass="53125">MAALACRSRGRGWALSKLGRCPLTAKAQYPRLRGYRYFHETPSQAKLQPYLLADIGEGITECRIVQWFVKPGDRVNQFDAVCEVQSDKASVEITSRYDGIIGTLHHEVDEIASVGKPLLDIDVEDSTVDEASAIHGETPVAAERGADPNRDNDMQLETPQEQRTFDVRSAEIPLSTNTPGRNVLAVPAARRMLKEHGIDINDVPGTGMGGRIMKEDVQQYLNARAMSAQPPTPMAAATASDITLPLTPTERQMFKVMTESLSIPHLGYTHSVDLTSLDSLRQKHNARKDLVSEMLGRPAPKLTFLPVIMKALSTAFQLHKKMNSHLKVADNSQNPELLLKGSHDFGIAVDTPNGLLVPVVRQVQARSITSIAEEINRLSDLAKQGKLKPSDFQGATFTVSNIGSIGGNAVSPIIVPPMVGILAVGKVERIARFVDDTRGEEQIVKRKEAVLSWSVDHRVLDGASVARCANLVSSILEKIDGVAFALR</sequence>
<dbReference type="InterPro" id="IPR003016">
    <property type="entry name" value="2-oxoA_DH_lipoyl-BS"/>
</dbReference>
<evidence type="ECO:0000256" key="2">
    <source>
        <dbReference type="ARBA" id="ARBA00007317"/>
    </source>
</evidence>
<dbReference type="SUPFAM" id="SSF52777">
    <property type="entry name" value="CoA-dependent acyltransferases"/>
    <property type="match status" value="1"/>
</dbReference>
<dbReference type="GO" id="GO:0016746">
    <property type="term" value="F:acyltransferase activity"/>
    <property type="evidence" value="ECO:0007669"/>
    <property type="project" value="UniProtKB-KW"/>
</dbReference>
<keyword evidence="6 7" id="KW-0012">Acyltransferase</keyword>
<dbReference type="SUPFAM" id="SSF47005">
    <property type="entry name" value="Peripheral subunit-binding domain of 2-oxo acid dehydrogenase complex"/>
    <property type="match status" value="1"/>
</dbReference>
<dbReference type="InterPro" id="IPR011053">
    <property type="entry name" value="Single_hybrid_motif"/>
</dbReference>
<reference evidence="10 11" key="1">
    <citation type="submission" date="2024-07" db="EMBL/GenBank/DDBJ databases">
        <title>Section-level genome sequencing and comparative genomics of Aspergillus sections Usti and Cavernicolus.</title>
        <authorList>
            <consortium name="Lawrence Berkeley National Laboratory"/>
            <person name="Nybo J.L."/>
            <person name="Vesth T.C."/>
            <person name="Theobald S."/>
            <person name="Frisvad J.C."/>
            <person name="Larsen T.O."/>
            <person name="Kjaerboelling I."/>
            <person name="Rothschild-Mancinelli K."/>
            <person name="Lyhne E.K."/>
            <person name="Kogle M.E."/>
            <person name="Barry K."/>
            <person name="Clum A."/>
            <person name="Na H."/>
            <person name="Ledsgaard L."/>
            <person name="Lin J."/>
            <person name="Lipzen A."/>
            <person name="Kuo A."/>
            <person name="Riley R."/>
            <person name="Mondo S."/>
            <person name="Labutti K."/>
            <person name="Haridas S."/>
            <person name="Pangalinan J."/>
            <person name="Salamov A.A."/>
            <person name="Simmons B.A."/>
            <person name="Magnuson J.K."/>
            <person name="Chen J."/>
            <person name="Drula E."/>
            <person name="Henrissat B."/>
            <person name="Wiebenga A."/>
            <person name="Lubbers R.J."/>
            <person name="Gomes A.C."/>
            <person name="Makela M.R."/>
            <person name="Stajich J."/>
            <person name="Grigoriev I.V."/>
            <person name="Mortensen U.H."/>
            <person name="De Vries R.P."/>
            <person name="Baker S.E."/>
            <person name="Andersen M.R."/>
        </authorList>
    </citation>
    <scope>NUCLEOTIDE SEQUENCE [LARGE SCALE GENOMIC DNA]</scope>
    <source>
        <strain evidence="10 11">CBS 123904</strain>
    </source>
</reference>
<keyword evidence="5" id="KW-0809">Transit peptide</keyword>
<keyword evidence="11" id="KW-1185">Reference proteome</keyword>
<dbReference type="Pfam" id="PF00364">
    <property type="entry name" value="Biotin_lipoyl"/>
    <property type="match status" value="1"/>
</dbReference>
<dbReference type="InterPro" id="IPR004167">
    <property type="entry name" value="PSBD"/>
</dbReference>